<accession>A0A4E0PW85</accession>
<feature type="transmembrane region" description="Helical" evidence="1">
    <location>
        <begin position="6"/>
        <end position="24"/>
    </location>
</feature>
<organism evidence="2 3">
    <name type="scientific">Methanolobus halotolerans</name>
    <dbReference type="NCBI Taxonomy" id="2052935"/>
    <lineage>
        <taxon>Archaea</taxon>
        <taxon>Methanobacteriati</taxon>
        <taxon>Methanobacteriota</taxon>
        <taxon>Stenosarchaea group</taxon>
        <taxon>Methanomicrobia</taxon>
        <taxon>Methanosarcinales</taxon>
        <taxon>Methanosarcinaceae</taxon>
        <taxon>Methanolobus</taxon>
    </lineage>
</organism>
<keyword evidence="1" id="KW-1133">Transmembrane helix</keyword>
<evidence type="ECO:0000313" key="2">
    <source>
        <dbReference type="EMBL" id="TGC09534.1"/>
    </source>
</evidence>
<sequence length="333" mass="38281">MISLFFLIGIIVSGIFLFGLFKIWQKKEYSLTKKTFLTLTMGVILVAFLYASFAFILVGSDHATYYTEEGQNLGELNHEGIIQRANDAGYDVQGPFYVNVKAKSATGTYLTDMPYIEERLGDDFLLNHATYYEDEETVMEIMFLDDDMATVMFFNHIRPDPYFSPFEVEHLPQDDWIIERLMAAFGSDRQQAEHDLEELKNAIDSGKQPKMDISRNILPDAIYKDLESMSTDSEFSLTHGEGNTMLSFYAHDLLTGRMSFVVPNQRIVHEKEGVAYTIKMDQLGGVELEIMLSAGEHVPEEKYIDVFREMFKNIGLPEEDIDKFRFQYSPSVW</sequence>
<dbReference type="AlphaFoldDB" id="A0A4E0PW85"/>
<proteinExistence type="predicted"/>
<protein>
    <submittedName>
        <fullName evidence="2">Uncharacterized protein</fullName>
    </submittedName>
</protein>
<name>A0A4E0PW85_9EURY</name>
<keyword evidence="3" id="KW-1185">Reference proteome</keyword>
<evidence type="ECO:0000256" key="1">
    <source>
        <dbReference type="SAM" id="Phobius"/>
    </source>
</evidence>
<keyword evidence="1" id="KW-0472">Membrane</keyword>
<evidence type="ECO:0000313" key="3">
    <source>
        <dbReference type="Proteomes" id="UP000297295"/>
    </source>
</evidence>
<dbReference type="Proteomes" id="UP000297295">
    <property type="component" value="Unassembled WGS sequence"/>
</dbReference>
<gene>
    <name evidence="2" type="ORF">CUN85_06830</name>
</gene>
<keyword evidence="1" id="KW-0812">Transmembrane</keyword>
<feature type="transmembrane region" description="Helical" evidence="1">
    <location>
        <begin position="36"/>
        <end position="58"/>
    </location>
</feature>
<dbReference type="EMBL" id="PGGK01000005">
    <property type="protein sequence ID" value="TGC09534.1"/>
    <property type="molecule type" value="Genomic_DNA"/>
</dbReference>
<reference evidence="2 3" key="1">
    <citation type="submission" date="2017-11" db="EMBL/GenBank/DDBJ databases">
        <title>Isolation and Characterization of Methanogenic Archaea from Saline Meromictic Lake at Siberia.</title>
        <authorList>
            <person name="Shen Y."/>
            <person name="Huang H.-H."/>
            <person name="Lai M.-C."/>
            <person name="Chen S.-C."/>
        </authorList>
    </citation>
    <scope>NUCLEOTIDE SEQUENCE [LARGE SCALE GENOMIC DNA]</scope>
    <source>
        <strain evidence="2 3">SY-01</strain>
    </source>
</reference>
<comment type="caution">
    <text evidence="2">The sequence shown here is derived from an EMBL/GenBank/DDBJ whole genome shotgun (WGS) entry which is preliminary data.</text>
</comment>